<keyword evidence="1" id="KW-0614">Plasmid</keyword>
<dbReference type="HOGENOM" id="CLU_1701914_0_0_9"/>
<name>A0A0B5AX15_9BACL</name>
<dbReference type="KEGG" id="jeo:JMA_38000"/>
<organism evidence="1 2">
    <name type="scientific">Jeotgalibacillus malaysiensis</name>
    <dbReference type="NCBI Taxonomy" id="1508404"/>
    <lineage>
        <taxon>Bacteria</taxon>
        <taxon>Bacillati</taxon>
        <taxon>Bacillota</taxon>
        <taxon>Bacilli</taxon>
        <taxon>Bacillales</taxon>
        <taxon>Caryophanaceae</taxon>
        <taxon>Jeotgalibacillus</taxon>
    </lineage>
</organism>
<dbReference type="AlphaFoldDB" id="A0A0B5AX15"/>
<gene>
    <name evidence="1" type="ORF">JMA_38000</name>
</gene>
<keyword evidence="2" id="KW-1185">Reference proteome</keyword>
<geneLocation type="plasmid" evidence="2"/>
<accession>A0A0B5AX15</accession>
<dbReference type="EMBL" id="CP009417">
    <property type="protein sequence ID" value="AJD93118.1"/>
    <property type="molecule type" value="Genomic_DNA"/>
</dbReference>
<dbReference type="Proteomes" id="UP000031449">
    <property type="component" value="Plasmid unnamed"/>
</dbReference>
<sequence length="154" mass="18509">MDLKWVQMGAREYHIRSLFKDNTWERLFKKYPEIEEVSFLGKYGTWKTTIPGNDKGDCLEIYLIPNLTILEHTEDKDWESFIETVLSFLQAERLREVTLEVKIQTNYLDRFSGWVFRENMPRPVHFWHHRGIQGFSHRVRLQADSERLLSMKSS</sequence>
<reference evidence="1 2" key="1">
    <citation type="submission" date="2014-08" db="EMBL/GenBank/DDBJ databases">
        <title>Complete genome of a marine bacteria Jeotgalibacillus malaysiensis.</title>
        <authorList>
            <person name="Yaakop A.S."/>
            <person name="Chan K.-G."/>
            <person name="Goh K.M."/>
        </authorList>
    </citation>
    <scope>NUCLEOTIDE SEQUENCE [LARGE SCALE GENOMIC DNA]</scope>
    <source>
        <strain evidence="1 2">D5</strain>
        <plasmid evidence="2">Plasmid</plasmid>
    </source>
</reference>
<evidence type="ECO:0000313" key="1">
    <source>
        <dbReference type="EMBL" id="AJD93118.1"/>
    </source>
</evidence>
<dbReference type="BioCyc" id="JESP1508404:G14D9-13084-MONOMER"/>
<proteinExistence type="predicted"/>
<protein>
    <submittedName>
        <fullName evidence="1">Uncharacterized protein</fullName>
    </submittedName>
</protein>
<evidence type="ECO:0000313" key="2">
    <source>
        <dbReference type="Proteomes" id="UP000031449"/>
    </source>
</evidence>